<feature type="compositionally biased region" description="Polar residues" evidence="1">
    <location>
        <begin position="356"/>
        <end position="376"/>
    </location>
</feature>
<keyword evidence="2" id="KW-1185">Reference proteome</keyword>
<proteinExistence type="predicted"/>
<dbReference type="WBParaSite" id="nRc.2.0.1.t18158-RA">
    <property type="protein sequence ID" value="nRc.2.0.1.t18158-RA"/>
    <property type="gene ID" value="nRc.2.0.1.g18158"/>
</dbReference>
<dbReference type="Proteomes" id="UP000887565">
    <property type="component" value="Unplaced"/>
</dbReference>
<protein>
    <submittedName>
        <fullName evidence="3">Uncharacterized protein</fullName>
    </submittedName>
</protein>
<evidence type="ECO:0000313" key="3">
    <source>
        <dbReference type="WBParaSite" id="nRc.2.0.1.t18158-RA"/>
    </source>
</evidence>
<evidence type="ECO:0000313" key="2">
    <source>
        <dbReference type="Proteomes" id="UP000887565"/>
    </source>
</evidence>
<sequence length="531" mass="58809">MDTAIEQININKSNSTANPHSCFHFYSRLLNIIDFQNRFSFPVPVYTYPLRTTASVHMLTTEELFDPPTSVIEVEPADEELLDTLIFDLNIVKLPPSTDVSALPAPTATADFTAMTRQITDFLKLMLNDISTLAPVPMEKSTPVQPTAMDAETNTTRDQTLIHIPEETTTDQSTAMDVAPQEPAAVAVPPAPTVDPHIYLATPAILPRPRIIATVANTRYNPQWQALAAALTAYHFPSRPPSMLFPEHHWMDYPDALKEEIQRILLPQPTPALAAPQIAQPALVIARTAIQPPAALPLPPEEAKYRKSHKTRTTEEPRTQRTPPPSTPRTECGKTPSERTTHPRKQRAQQKARESAAQTSSKTGATLQLKFPTTKTAAPAKQMTPARQSDSHRSRHESHYRNDTTSLDSHQQERREDAPSHCTQSEQTRQVHSTGFYEQAYQHGFRCSPPKLTDYISPLHRNAEIQKCLGALKNPLKLVFKVLLLPLPLMNVEPATSSSASLPPAATLLPPMARTLVQSTAPTQPSLVITT</sequence>
<evidence type="ECO:0000256" key="1">
    <source>
        <dbReference type="SAM" id="MobiDB-lite"/>
    </source>
</evidence>
<dbReference type="AlphaFoldDB" id="A0A915IVQ6"/>
<feature type="compositionally biased region" description="Polar residues" evidence="1">
    <location>
        <begin position="421"/>
        <end position="431"/>
    </location>
</feature>
<feature type="region of interest" description="Disordered" evidence="1">
    <location>
        <begin position="295"/>
        <end position="431"/>
    </location>
</feature>
<accession>A0A915IVQ6</accession>
<reference evidence="3" key="1">
    <citation type="submission" date="2022-11" db="UniProtKB">
        <authorList>
            <consortium name="WormBaseParasite"/>
        </authorList>
    </citation>
    <scope>IDENTIFICATION</scope>
</reference>
<feature type="compositionally biased region" description="Basic and acidic residues" evidence="1">
    <location>
        <begin position="410"/>
        <end position="419"/>
    </location>
</feature>
<name>A0A915IVQ6_ROMCU</name>
<feature type="compositionally biased region" description="Basic and acidic residues" evidence="1">
    <location>
        <begin position="389"/>
        <end position="402"/>
    </location>
</feature>
<organism evidence="2 3">
    <name type="scientific">Romanomermis culicivorax</name>
    <name type="common">Nematode worm</name>
    <dbReference type="NCBI Taxonomy" id="13658"/>
    <lineage>
        <taxon>Eukaryota</taxon>
        <taxon>Metazoa</taxon>
        <taxon>Ecdysozoa</taxon>
        <taxon>Nematoda</taxon>
        <taxon>Enoplea</taxon>
        <taxon>Dorylaimia</taxon>
        <taxon>Mermithida</taxon>
        <taxon>Mermithoidea</taxon>
        <taxon>Mermithidae</taxon>
        <taxon>Romanomermis</taxon>
    </lineage>
</organism>